<dbReference type="Gene3D" id="1.10.486.10">
    <property type="entry name" value="PCRA, domain 4"/>
    <property type="match status" value="1"/>
</dbReference>
<evidence type="ECO:0000256" key="9">
    <source>
        <dbReference type="ARBA" id="ARBA00034808"/>
    </source>
</evidence>
<comment type="similarity">
    <text evidence="1">Belongs to the helicase family. UvrD subfamily.</text>
</comment>
<evidence type="ECO:0000313" key="16">
    <source>
        <dbReference type="Proteomes" id="UP000297149"/>
    </source>
</evidence>
<feature type="domain" description="UvrD-like helicase ATP-binding" evidence="13">
    <location>
        <begin position="7"/>
        <end position="292"/>
    </location>
</feature>
<evidence type="ECO:0000256" key="5">
    <source>
        <dbReference type="ARBA" id="ARBA00022840"/>
    </source>
</evidence>
<evidence type="ECO:0000259" key="14">
    <source>
        <dbReference type="PROSITE" id="PS51217"/>
    </source>
</evidence>
<keyword evidence="6" id="KW-0238">DNA-binding</keyword>
<dbReference type="Pfam" id="PF21196">
    <property type="entry name" value="PcrA_UvrD_tudor"/>
    <property type="match status" value="1"/>
</dbReference>
<dbReference type="InterPro" id="IPR000212">
    <property type="entry name" value="DNA_helicase_UvrD/REP"/>
</dbReference>
<dbReference type="PROSITE" id="PS51217">
    <property type="entry name" value="UVRD_HELICASE_CTER"/>
    <property type="match status" value="1"/>
</dbReference>
<dbReference type="InterPro" id="IPR014017">
    <property type="entry name" value="DNA_helicase_UvrD-like_C"/>
</dbReference>
<protein>
    <recommendedName>
        <fullName evidence="9">DNA 3'-5' helicase</fullName>
        <ecNumber evidence="9">5.6.2.4</ecNumber>
    </recommendedName>
    <alternativeName>
        <fullName evidence="10">DNA 3'-5' helicase II</fullName>
    </alternativeName>
</protein>
<organism evidence="15 16">
    <name type="scientific">Duncaniella dubosii</name>
    <dbReference type="NCBI Taxonomy" id="2518971"/>
    <lineage>
        <taxon>Bacteria</taxon>
        <taxon>Pseudomonadati</taxon>
        <taxon>Bacteroidota</taxon>
        <taxon>Bacteroidia</taxon>
        <taxon>Bacteroidales</taxon>
        <taxon>Muribaculaceae</taxon>
        <taxon>Duncaniella</taxon>
    </lineage>
</organism>
<comment type="catalytic activity">
    <reaction evidence="8">
        <text>Couples ATP hydrolysis with the unwinding of duplex DNA by translocating in the 3'-5' direction.</text>
        <dbReference type="EC" id="5.6.2.4"/>
    </reaction>
</comment>
<reference evidence="16" key="1">
    <citation type="submission" date="2019-02" db="EMBL/GenBank/DDBJ databases">
        <title>Isolation and identification of novel species under the genus Muribaculum.</title>
        <authorList>
            <person name="Miyake S."/>
            <person name="Ding Y."/>
            <person name="Low A."/>
            <person name="Soh M."/>
            <person name="Seedorf H."/>
        </authorList>
    </citation>
    <scope>NUCLEOTIDE SEQUENCE [LARGE SCALE GENOMIC DNA]</scope>
    <source>
        <strain evidence="16">H5</strain>
    </source>
</reference>
<gene>
    <name evidence="15" type="ORF">E7747_02395</name>
</gene>
<dbReference type="GO" id="GO:0033202">
    <property type="term" value="C:DNA helicase complex"/>
    <property type="evidence" value="ECO:0007669"/>
    <property type="project" value="TreeGrafter"/>
</dbReference>
<name>A0A4P7W1P0_9BACT</name>
<evidence type="ECO:0000256" key="1">
    <source>
        <dbReference type="ARBA" id="ARBA00009922"/>
    </source>
</evidence>
<feature type="binding site" evidence="12">
    <location>
        <begin position="28"/>
        <end position="35"/>
    </location>
    <ligand>
        <name>ATP</name>
        <dbReference type="ChEBI" id="CHEBI:30616"/>
    </ligand>
</feature>
<dbReference type="GO" id="GO:0043138">
    <property type="term" value="F:3'-5' DNA helicase activity"/>
    <property type="evidence" value="ECO:0007669"/>
    <property type="project" value="UniProtKB-EC"/>
</dbReference>
<comment type="catalytic activity">
    <reaction evidence="11">
        <text>ATP + H2O = ADP + phosphate + H(+)</text>
        <dbReference type="Rhea" id="RHEA:13065"/>
        <dbReference type="ChEBI" id="CHEBI:15377"/>
        <dbReference type="ChEBI" id="CHEBI:15378"/>
        <dbReference type="ChEBI" id="CHEBI:30616"/>
        <dbReference type="ChEBI" id="CHEBI:43474"/>
        <dbReference type="ChEBI" id="CHEBI:456216"/>
        <dbReference type="EC" id="5.6.2.4"/>
    </reaction>
</comment>
<dbReference type="GO" id="GO:0016887">
    <property type="term" value="F:ATP hydrolysis activity"/>
    <property type="evidence" value="ECO:0007669"/>
    <property type="project" value="RHEA"/>
</dbReference>
<dbReference type="GO" id="GO:0003677">
    <property type="term" value="F:DNA binding"/>
    <property type="evidence" value="ECO:0007669"/>
    <property type="project" value="UniProtKB-KW"/>
</dbReference>
<dbReference type="PANTHER" id="PTHR11070">
    <property type="entry name" value="UVRD / RECB / PCRA DNA HELICASE FAMILY MEMBER"/>
    <property type="match status" value="1"/>
</dbReference>
<dbReference type="KEGG" id="ddb:E7747_02395"/>
<dbReference type="Pfam" id="PF00580">
    <property type="entry name" value="UvrD-helicase"/>
    <property type="match status" value="1"/>
</dbReference>
<feature type="domain" description="UvrD-like helicase C-terminal" evidence="14">
    <location>
        <begin position="293"/>
        <end position="576"/>
    </location>
</feature>
<dbReference type="SUPFAM" id="SSF52540">
    <property type="entry name" value="P-loop containing nucleoside triphosphate hydrolases"/>
    <property type="match status" value="1"/>
</dbReference>
<dbReference type="GO" id="GO:0005829">
    <property type="term" value="C:cytosol"/>
    <property type="evidence" value="ECO:0007669"/>
    <property type="project" value="TreeGrafter"/>
</dbReference>
<keyword evidence="16" id="KW-1185">Reference proteome</keyword>
<dbReference type="RefSeq" id="WP_136413878.1">
    <property type="nucleotide sequence ID" value="NZ_CP039396.1"/>
</dbReference>
<dbReference type="CDD" id="cd17932">
    <property type="entry name" value="DEXQc_UvrD"/>
    <property type="match status" value="1"/>
</dbReference>
<keyword evidence="7" id="KW-0413">Isomerase</keyword>
<evidence type="ECO:0000256" key="10">
    <source>
        <dbReference type="ARBA" id="ARBA00034923"/>
    </source>
</evidence>
<dbReference type="InterPro" id="IPR027417">
    <property type="entry name" value="P-loop_NTPase"/>
</dbReference>
<evidence type="ECO:0000256" key="12">
    <source>
        <dbReference type="PROSITE-ProRule" id="PRU00560"/>
    </source>
</evidence>
<accession>A0A4P7W1P0</accession>
<evidence type="ECO:0000256" key="8">
    <source>
        <dbReference type="ARBA" id="ARBA00034617"/>
    </source>
</evidence>
<dbReference type="PROSITE" id="PS51198">
    <property type="entry name" value="UVRD_HELICASE_ATP_BIND"/>
    <property type="match status" value="1"/>
</dbReference>
<dbReference type="EC" id="5.6.2.4" evidence="9"/>
<dbReference type="Gene3D" id="3.40.50.300">
    <property type="entry name" value="P-loop containing nucleotide triphosphate hydrolases"/>
    <property type="match status" value="2"/>
</dbReference>
<dbReference type="CDD" id="cd18807">
    <property type="entry name" value="SF1_C_UvrD"/>
    <property type="match status" value="1"/>
</dbReference>
<keyword evidence="4 12" id="KW-0347">Helicase</keyword>
<keyword evidence="2 12" id="KW-0547">Nucleotide-binding</keyword>
<dbReference type="Proteomes" id="UP000297149">
    <property type="component" value="Chromosome"/>
</dbReference>
<evidence type="ECO:0000256" key="4">
    <source>
        <dbReference type="ARBA" id="ARBA00022806"/>
    </source>
</evidence>
<evidence type="ECO:0000256" key="11">
    <source>
        <dbReference type="ARBA" id="ARBA00048988"/>
    </source>
</evidence>
<proteinExistence type="inferred from homology"/>
<keyword evidence="3 12" id="KW-0378">Hydrolase</keyword>
<dbReference type="GO" id="GO:0000725">
    <property type="term" value="P:recombinational repair"/>
    <property type="evidence" value="ECO:0007669"/>
    <property type="project" value="TreeGrafter"/>
</dbReference>
<evidence type="ECO:0000313" key="15">
    <source>
        <dbReference type="EMBL" id="QCD41260.1"/>
    </source>
</evidence>
<dbReference type="Pfam" id="PF13361">
    <property type="entry name" value="UvrD_C"/>
    <property type="match status" value="1"/>
</dbReference>
<dbReference type="AlphaFoldDB" id="A0A4P7W1P0"/>
<dbReference type="Gene3D" id="1.10.10.160">
    <property type="match status" value="1"/>
</dbReference>
<evidence type="ECO:0000256" key="3">
    <source>
        <dbReference type="ARBA" id="ARBA00022801"/>
    </source>
</evidence>
<evidence type="ECO:0000259" key="13">
    <source>
        <dbReference type="PROSITE" id="PS51198"/>
    </source>
</evidence>
<sequence>MAENYLDRLNEQQRAAVEYCDGPQLVIAGAGSGKTRVLTYKIVHLLRLGFEPWRILALTFTNKAAREMRERIEELVGRETASKLWMGTFHSIFARILRSNAELIGFKSNFTIYDSADSKSLVKTIVKDMQLDEKIYKPAAVISAISGAKNALVSPEDYAISRDVIEADRRAKRPEMYAVYRAYRDRCVASGAMDFDDLLYYTNVLLRDNPDVLRHYREFFRYVLVDEYQDTNFAQHVIVTQLTRESGKLCVVGDDAQSIYSFRGANIRNILDLRHTYTDLSTFKLERNYRSTRNIINAAGSLIDKNRDQIPKQVYSENEKGVPIEVVKCYSDFEEAYQVASRVSQLKMRSGDSAEEFAILYRTNAQSRVLEEALRKRNVPYRIYGGLSFYQRKEVKDAIAYFRMALNPDDDEALKRIINFPARGIGETTVNRLVRRAIDDNVSIWTVIQQPDLHPAGLNAGTMRKLDAFAGLIAGFVQSNRSGDDASVLATEIIDRTGLFTMLLHDNTPESISKQDNLQELLNGVKEFVETRTEEGNSATGLADFMAEVSLATDQDSDSDSDEERVTLMTVHAAKGLEFNNVFVVGVEEELFPSAMAQDSPAQIEEERRLMYVAITRARKFCMLSYAGSRFRNGQTVACRPSRFLGDIDPEFLRLSTNDVLGASAPKVRPTVNYAASMAGSARSLNSLRSPGITAPRPVSSRQATTAGATASSAAGGDYTVHSVGELSENMRIEHAKFGGGLIVKIDSSGPDARITVKFDSTDERTLMLKFAKFAIVG</sequence>
<evidence type="ECO:0000256" key="7">
    <source>
        <dbReference type="ARBA" id="ARBA00023235"/>
    </source>
</evidence>
<dbReference type="InterPro" id="IPR013986">
    <property type="entry name" value="DExx_box_DNA_helicase_dom_sf"/>
</dbReference>
<keyword evidence="5 12" id="KW-0067">ATP-binding</keyword>
<dbReference type="PANTHER" id="PTHR11070:SF2">
    <property type="entry name" value="ATP-DEPENDENT DNA HELICASE SRS2"/>
    <property type="match status" value="1"/>
</dbReference>
<dbReference type="EMBL" id="CP039396">
    <property type="protein sequence ID" value="QCD41260.1"/>
    <property type="molecule type" value="Genomic_DNA"/>
</dbReference>
<evidence type="ECO:0000256" key="6">
    <source>
        <dbReference type="ARBA" id="ARBA00023125"/>
    </source>
</evidence>
<dbReference type="InterPro" id="IPR014016">
    <property type="entry name" value="UvrD-like_ATP-bd"/>
</dbReference>
<evidence type="ECO:0000256" key="2">
    <source>
        <dbReference type="ARBA" id="ARBA00022741"/>
    </source>
</evidence>
<dbReference type="GO" id="GO:0005524">
    <property type="term" value="F:ATP binding"/>
    <property type="evidence" value="ECO:0007669"/>
    <property type="project" value="UniProtKB-UniRule"/>
</dbReference>